<comment type="caution">
    <text evidence="1">The sequence shown here is derived from an EMBL/GenBank/DDBJ whole genome shotgun (WGS) entry which is preliminary data.</text>
</comment>
<evidence type="ECO:0000313" key="1">
    <source>
        <dbReference type="EMBL" id="CAK9114877.1"/>
    </source>
</evidence>
<evidence type="ECO:0000313" key="2">
    <source>
        <dbReference type="Proteomes" id="UP001642464"/>
    </source>
</evidence>
<sequence length="348" mass="36321">YDKNKRLCSGAYDYKRDGCPDTYGWVADLVNGGFALPQEMLCPTNPLKGSEKLNDMVGVTDSVGSTGRLPNDLTFRLSEGNCTPSGILAGSPDTETRGAAVADYLLSRGYGSNYVSSWFLVRSAVKLASNSSSGVDLTMNASDCKGLKGGQGPLTIPMVETSQVATQAIPLLGDGAPGDVHEAVLSQTIPGFIVAGERLVEAFNDGPAHVASDDIDLIDDTDVILDATTGVHAWAFDILPTPETPAGVDIGTDGGAAGSGDNTIWLQDTRDWMALHGGGAKLNCNLLMADGSVINVIDENGDSFLNPGFQGSFDSGDGYLDGTVELTPTQCYSGASIERFATIKGSFE</sequence>
<dbReference type="Proteomes" id="UP001642464">
    <property type="component" value="Unassembled WGS sequence"/>
</dbReference>
<organism evidence="1 2">
    <name type="scientific">Durusdinium trenchii</name>
    <dbReference type="NCBI Taxonomy" id="1381693"/>
    <lineage>
        <taxon>Eukaryota</taxon>
        <taxon>Sar</taxon>
        <taxon>Alveolata</taxon>
        <taxon>Dinophyceae</taxon>
        <taxon>Suessiales</taxon>
        <taxon>Symbiodiniaceae</taxon>
        <taxon>Durusdinium</taxon>
    </lineage>
</organism>
<gene>
    <name evidence="1" type="ORF">SCF082_LOCUS53195</name>
</gene>
<name>A0ABP0SR31_9DINO</name>
<dbReference type="EMBL" id="CAXAMM010044481">
    <property type="protein sequence ID" value="CAK9114877.1"/>
    <property type="molecule type" value="Genomic_DNA"/>
</dbReference>
<reference evidence="1 2" key="1">
    <citation type="submission" date="2024-02" db="EMBL/GenBank/DDBJ databases">
        <authorList>
            <person name="Chen Y."/>
            <person name="Shah S."/>
            <person name="Dougan E. K."/>
            <person name="Thang M."/>
            <person name="Chan C."/>
        </authorList>
    </citation>
    <scope>NUCLEOTIDE SEQUENCE [LARGE SCALE GENOMIC DNA]</scope>
</reference>
<protein>
    <submittedName>
        <fullName evidence="1">Major pilin subunit</fullName>
    </submittedName>
</protein>
<accession>A0ABP0SR31</accession>
<keyword evidence="2" id="KW-1185">Reference proteome</keyword>
<proteinExistence type="predicted"/>
<feature type="non-terminal residue" evidence="1">
    <location>
        <position position="1"/>
    </location>
</feature>